<gene>
    <name evidence="2" type="ORF">FTOL_07629</name>
</gene>
<comment type="caution">
    <text evidence="2">The sequence shown here is derived from an EMBL/GenBank/DDBJ whole genome shotgun (WGS) entry which is preliminary data.</text>
</comment>
<feature type="domain" description="F-box" evidence="1">
    <location>
        <begin position="19"/>
        <end position="64"/>
    </location>
</feature>
<proteinExistence type="predicted"/>
<sequence>MVIVPVYSLQDVQHPQNQLSPLERLPVELSLRILEMLDKSDHLNIRVVSKAVNTIATELAFHSILLEPRALYPESFTSIAINPHLREWVQEITVDSWLGREWELLNHPYNTSNAAAILAALQHVCLFRNLKAIHVRFGPTSGELIDPDLPLLQRGERRPYRRAVLSTILRAVTGKPWKGAKKYPDICCDDPINISTLTITNLSDTMDSRLMDLISSYELLDLKSLTDFRLSLARDVVVNDSSLQFFERSFYSALELLKKNNSCMLTNLFGK</sequence>
<dbReference type="EMBL" id="ONZP01000262">
    <property type="protein sequence ID" value="SPJ79238.1"/>
    <property type="molecule type" value="Genomic_DNA"/>
</dbReference>
<keyword evidence="3" id="KW-1185">Reference proteome</keyword>
<reference evidence="2" key="1">
    <citation type="submission" date="2018-03" db="EMBL/GenBank/DDBJ databases">
        <authorList>
            <person name="Guldener U."/>
        </authorList>
    </citation>
    <scope>NUCLEOTIDE SEQUENCE</scope>
</reference>
<evidence type="ECO:0000259" key="1">
    <source>
        <dbReference type="PROSITE" id="PS50181"/>
    </source>
</evidence>
<accession>A0AAE8SJ78</accession>
<dbReference type="InterPro" id="IPR036047">
    <property type="entry name" value="F-box-like_dom_sf"/>
</dbReference>
<dbReference type="InterPro" id="IPR001810">
    <property type="entry name" value="F-box_dom"/>
</dbReference>
<organism evidence="2 3">
    <name type="scientific">Fusarium torulosum</name>
    <dbReference type="NCBI Taxonomy" id="33205"/>
    <lineage>
        <taxon>Eukaryota</taxon>
        <taxon>Fungi</taxon>
        <taxon>Dikarya</taxon>
        <taxon>Ascomycota</taxon>
        <taxon>Pezizomycotina</taxon>
        <taxon>Sordariomycetes</taxon>
        <taxon>Hypocreomycetidae</taxon>
        <taxon>Hypocreales</taxon>
        <taxon>Nectriaceae</taxon>
        <taxon>Fusarium</taxon>
    </lineage>
</organism>
<evidence type="ECO:0000313" key="2">
    <source>
        <dbReference type="EMBL" id="SPJ79238.1"/>
    </source>
</evidence>
<evidence type="ECO:0000313" key="3">
    <source>
        <dbReference type="Proteomes" id="UP001187734"/>
    </source>
</evidence>
<dbReference type="SUPFAM" id="SSF81383">
    <property type="entry name" value="F-box domain"/>
    <property type="match status" value="1"/>
</dbReference>
<dbReference type="PROSITE" id="PS50181">
    <property type="entry name" value="FBOX"/>
    <property type="match status" value="1"/>
</dbReference>
<dbReference type="AlphaFoldDB" id="A0AAE8SJ78"/>
<dbReference type="Pfam" id="PF00646">
    <property type="entry name" value="F-box"/>
    <property type="match status" value="1"/>
</dbReference>
<dbReference type="Gene3D" id="1.20.1280.50">
    <property type="match status" value="1"/>
</dbReference>
<name>A0AAE8SJ78_9HYPO</name>
<protein>
    <recommendedName>
        <fullName evidence="1">F-box domain-containing protein</fullName>
    </recommendedName>
</protein>
<dbReference type="Proteomes" id="UP001187734">
    <property type="component" value="Unassembled WGS sequence"/>
</dbReference>